<dbReference type="InterPro" id="IPR036013">
    <property type="entry name" value="Band_7/SPFH_dom_sf"/>
</dbReference>
<dbReference type="Pfam" id="PF01145">
    <property type="entry name" value="Band_7"/>
    <property type="match status" value="1"/>
</dbReference>
<dbReference type="Gene3D" id="3.30.479.30">
    <property type="entry name" value="Band 7 domain"/>
    <property type="match status" value="1"/>
</dbReference>
<reference evidence="6 7" key="1">
    <citation type="journal article" date="2019" name="Philos. Trans. R. Soc. Lond., B, Biol. Sci.">
        <title>Ant behaviour and brain gene expression of defending hosts depend on the ecological success of the intruding social parasite.</title>
        <authorList>
            <person name="Kaur R."/>
            <person name="Stoldt M."/>
            <person name="Jongepier E."/>
            <person name="Feldmeyer B."/>
            <person name="Menzel F."/>
            <person name="Bornberg-Bauer E."/>
            <person name="Foitzik S."/>
        </authorList>
    </citation>
    <scope>NUCLEOTIDE SEQUENCE [LARGE SCALE GENOMIC DNA]</scope>
    <source>
        <tissue evidence="6">Whole body</tissue>
    </source>
</reference>
<evidence type="ECO:0000313" key="6">
    <source>
        <dbReference type="EMBL" id="TGZ47603.1"/>
    </source>
</evidence>
<dbReference type="EMBL" id="QBLH01002723">
    <property type="protein sequence ID" value="TGZ47603.1"/>
    <property type="molecule type" value="Genomic_DNA"/>
</dbReference>
<dbReference type="GO" id="GO:0016020">
    <property type="term" value="C:membrane"/>
    <property type="evidence" value="ECO:0007669"/>
    <property type="project" value="InterPro"/>
</dbReference>
<dbReference type="PRINTS" id="PR00721">
    <property type="entry name" value="STOMATIN"/>
</dbReference>
<evidence type="ECO:0000256" key="1">
    <source>
        <dbReference type="ARBA" id="ARBA00004173"/>
    </source>
</evidence>
<sequence length="421" mass="46457">MYKRAVTGSAVILARNLGFVKDHGFASVGSKTFSSITQNSRYKALTPINTIIMFVPQQQAWIVERMGKFHKILEPGLNILLPIIDKVRYVQILKELAIDVPQQSAVTSDNVTLSIDAVLYLRVTDPYLASYGVEDAEFAVIQVAQTTMRSELGKISLDKVFREREGLNVSIVESINKASGAWGIACLRYEIRDIKLPSRVQEAMQMQVEAERKKRAAILESEGVREAEINVAEGKRLAQILASGAVPVIFSVSSNQHVISENINFCNDKLDYYLIVEAARQEQINRATGESAAIVAVAEARAKGLQVVANALGATDAKNAAALSVAEQYVNAFNKLAKVNNTLILPSNVGDVPTFVAQAMAIYKQVMPGHNNNEQTKQITSNQSSASVQREESDEAFEYFSDKEEAEKHRKNVEKQKPRIL</sequence>
<proteinExistence type="inferred from homology"/>
<dbReference type="SUPFAM" id="SSF117892">
    <property type="entry name" value="Band 7/SPFH domain"/>
    <property type="match status" value="1"/>
</dbReference>
<dbReference type="PANTHER" id="PTHR43327">
    <property type="entry name" value="STOMATIN-LIKE PROTEIN 2, MITOCHONDRIAL"/>
    <property type="match status" value="1"/>
</dbReference>
<dbReference type="InterPro" id="IPR032435">
    <property type="entry name" value="STML2-like_C"/>
</dbReference>
<dbReference type="Proteomes" id="UP000310200">
    <property type="component" value="Unassembled WGS sequence"/>
</dbReference>
<dbReference type="GO" id="GO:0005739">
    <property type="term" value="C:mitochondrion"/>
    <property type="evidence" value="ECO:0007669"/>
    <property type="project" value="UniProtKB-SubCell"/>
</dbReference>
<dbReference type="SMART" id="SM00244">
    <property type="entry name" value="PHB"/>
    <property type="match status" value="1"/>
</dbReference>
<evidence type="ECO:0000256" key="2">
    <source>
        <dbReference type="ARBA" id="ARBA00008164"/>
    </source>
</evidence>
<dbReference type="GO" id="GO:0007005">
    <property type="term" value="P:mitochondrion organization"/>
    <property type="evidence" value="ECO:0007669"/>
    <property type="project" value="TreeGrafter"/>
</dbReference>
<organism evidence="6 7">
    <name type="scientific">Temnothorax longispinosus</name>
    <dbReference type="NCBI Taxonomy" id="300112"/>
    <lineage>
        <taxon>Eukaryota</taxon>
        <taxon>Metazoa</taxon>
        <taxon>Ecdysozoa</taxon>
        <taxon>Arthropoda</taxon>
        <taxon>Hexapoda</taxon>
        <taxon>Insecta</taxon>
        <taxon>Pterygota</taxon>
        <taxon>Neoptera</taxon>
        <taxon>Endopterygota</taxon>
        <taxon>Hymenoptera</taxon>
        <taxon>Apocrita</taxon>
        <taxon>Aculeata</taxon>
        <taxon>Formicoidea</taxon>
        <taxon>Formicidae</taxon>
        <taxon>Myrmicinae</taxon>
        <taxon>Temnothorax</taxon>
    </lineage>
</organism>
<dbReference type="InterPro" id="IPR001107">
    <property type="entry name" value="Band_7"/>
</dbReference>
<name>A0A4S2KE37_9HYME</name>
<dbReference type="AlphaFoldDB" id="A0A4S2KE37"/>
<dbReference type="PANTHER" id="PTHR43327:SF10">
    <property type="entry name" value="STOMATIN-LIKE PROTEIN 2, MITOCHONDRIAL"/>
    <property type="match status" value="1"/>
</dbReference>
<protein>
    <submittedName>
        <fullName evidence="6">Stomatin-like protein 2</fullName>
    </submittedName>
</protein>
<evidence type="ECO:0000313" key="7">
    <source>
        <dbReference type="Proteomes" id="UP000310200"/>
    </source>
</evidence>
<dbReference type="Pfam" id="PF16200">
    <property type="entry name" value="Band_7_C"/>
    <property type="match status" value="1"/>
</dbReference>
<comment type="similarity">
    <text evidence="2">Belongs to the band 7/mec-2 family.</text>
</comment>
<feature type="domain" description="Band 7" evidence="5">
    <location>
        <begin position="50"/>
        <end position="208"/>
    </location>
</feature>
<evidence type="ECO:0000256" key="3">
    <source>
        <dbReference type="ARBA" id="ARBA00023128"/>
    </source>
</evidence>
<evidence type="ECO:0000259" key="5">
    <source>
        <dbReference type="SMART" id="SM00244"/>
    </source>
</evidence>
<comment type="caution">
    <text evidence="6">The sequence shown here is derived from an EMBL/GenBank/DDBJ whole genome shotgun (WGS) entry which is preliminary data.</text>
</comment>
<dbReference type="FunFam" id="3.30.479.30:FF:000008">
    <property type="entry name" value="Stomatin-like protein 2, mitochondrial"/>
    <property type="match status" value="1"/>
</dbReference>
<evidence type="ECO:0000256" key="4">
    <source>
        <dbReference type="SAM" id="MobiDB-lite"/>
    </source>
</evidence>
<feature type="compositionally biased region" description="Basic and acidic residues" evidence="4">
    <location>
        <begin position="400"/>
        <end position="421"/>
    </location>
</feature>
<dbReference type="InterPro" id="IPR001972">
    <property type="entry name" value="Stomatin_HflK_fam"/>
</dbReference>
<dbReference type="CDD" id="cd08829">
    <property type="entry name" value="SPFH_paraslipin"/>
    <property type="match status" value="1"/>
</dbReference>
<feature type="compositionally biased region" description="Polar residues" evidence="4">
    <location>
        <begin position="371"/>
        <end position="388"/>
    </location>
</feature>
<keyword evidence="3" id="KW-0496">Mitochondrion</keyword>
<keyword evidence="7" id="KW-1185">Reference proteome</keyword>
<dbReference type="InterPro" id="IPR050710">
    <property type="entry name" value="Band7/mec-2_domain"/>
</dbReference>
<accession>A0A4S2KE37</accession>
<comment type="subcellular location">
    <subcellularLocation>
        <location evidence="1">Mitochondrion</location>
    </subcellularLocation>
</comment>
<gene>
    <name evidence="6" type="ORF">DBV15_03477</name>
</gene>
<feature type="region of interest" description="Disordered" evidence="4">
    <location>
        <begin position="371"/>
        <end position="421"/>
    </location>
</feature>
<dbReference type="STRING" id="300112.A0A4S2KE37"/>